<protein>
    <submittedName>
        <fullName evidence="1">VWA domain-containing protein</fullName>
    </submittedName>
</protein>
<reference evidence="1" key="1">
    <citation type="submission" date="2020-05" db="EMBL/GenBank/DDBJ databases">
        <title>Chitinophaga laudate sp. nov., isolated from a tropical peat swamp.</title>
        <authorList>
            <person name="Goh C.B.S."/>
            <person name="Lee M.S."/>
            <person name="Parimannan S."/>
            <person name="Pasbakhsh P."/>
            <person name="Yule C.M."/>
            <person name="Rajandas H."/>
            <person name="Loke S."/>
            <person name="Croft L."/>
            <person name="Tan J.B.L."/>
        </authorList>
    </citation>
    <scope>NUCLEOTIDE SEQUENCE</scope>
    <source>
        <strain evidence="1">Mgbs1</strain>
    </source>
</reference>
<comment type="caution">
    <text evidence="1">The sequence shown here is derived from an EMBL/GenBank/DDBJ whole genome shotgun (WGS) entry which is preliminary data.</text>
</comment>
<gene>
    <name evidence="1" type="ORF">ECE50_004325</name>
</gene>
<dbReference type="Gene3D" id="3.40.50.410">
    <property type="entry name" value="von Willebrand factor, type A domain"/>
    <property type="match status" value="1"/>
</dbReference>
<accession>A0A433WPI1</accession>
<dbReference type="AlphaFoldDB" id="A0A433WPI1"/>
<name>A0A433WPI1_9BACT</name>
<evidence type="ECO:0000313" key="1">
    <source>
        <dbReference type="EMBL" id="NSL86044.1"/>
    </source>
</evidence>
<keyword evidence="2" id="KW-1185">Reference proteome</keyword>
<dbReference type="EMBL" id="RIAR02000001">
    <property type="protein sequence ID" value="NSL86044.1"/>
    <property type="molecule type" value="Genomic_DNA"/>
</dbReference>
<organism evidence="1 2">
    <name type="scientific">Chitinophaga solisilvae</name>
    <dbReference type="NCBI Taxonomy" id="1233460"/>
    <lineage>
        <taxon>Bacteria</taxon>
        <taxon>Pseudomonadati</taxon>
        <taxon>Bacteroidota</taxon>
        <taxon>Chitinophagia</taxon>
        <taxon>Chitinophagales</taxon>
        <taxon>Chitinophagaceae</taxon>
        <taxon>Chitinophaga</taxon>
    </lineage>
</organism>
<dbReference type="InterPro" id="IPR036465">
    <property type="entry name" value="vWFA_dom_sf"/>
</dbReference>
<dbReference type="OrthoDB" id="5827268at2"/>
<dbReference type="SUPFAM" id="SSF53300">
    <property type="entry name" value="vWA-like"/>
    <property type="match status" value="1"/>
</dbReference>
<evidence type="ECO:0000313" key="2">
    <source>
        <dbReference type="Proteomes" id="UP000281028"/>
    </source>
</evidence>
<dbReference type="Proteomes" id="UP000281028">
    <property type="component" value="Unassembled WGS sequence"/>
</dbReference>
<sequence length="393" mass="43247">MKTTLFAGIVLVSGFLAWKYDPLQPVTEKVNPPAVLHPVITSPSAKDNTRIQVALLLDTSNSMDGLIDQAKSRLWNIINTLTTLKYHGKTPAIEIALYEYGNNGLSPASGFIRQVTPLTTDLDLISEKLFSLRTNGGEEYCGAVISSAVKSLEWGHDEADMKLIYIAGNEPFNQGSVSYTTAAAEAVGKSIFINTIFCGNKREGIATRWKDGADKGLGKFFNIDSDRKVDFIETPYDSIIAAYNERINDTYIGYGAYGASKKNNQLLQDANAKSISKANSVERYISKSKEVYKNESWDLVERSKNDPAILKTISKSDLPKELQGKTTEELHKVVVAKSRERDSIQHTIATLGKKRQQYIDAAMKQTGKPDDLGTAINMSIIQLAATKGYSAEK</sequence>
<proteinExistence type="predicted"/>